<keyword evidence="4 7" id="KW-0547">Nucleotide-binding</keyword>
<dbReference type="InterPro" id="IPR000719">
    <property type="entry name" value="Prot_kinase_dom"/>
</dbReference>
<dbReference type="SUPFAM" id="SSF56112">
    <property type="entry name" value="Protein kinase-like (PK-like)"/>
    <property type="match status" value="1"/>
</dbReference>
<keyword evidence="5 9" id="KW-0418">Kinase</keyword>
<dbReference type="EC" id="2.7.11.1" evidence="1"/>
<dbReference type="PANTHER" id="PTHR43289:SF34">
    <property type="entry name" value="SERINE_THREONINE-PROTEIN KINASE YBDM-RELATED"/>
    <property type="match status" value="1"/>
</dbReference>
<dbReference type="AlphaFoldDB" id="A0A517Y666"/>
<dbReference type="GO" id="GO:0005524">
    <property type="term" value="F:ATP binding"/>
    <property type="evidence" value="ECO:0007669"/>
    <property type="project" value="UniProtKB-UniRule"/>
</dbReference>
<evidence type="ECO:0000256" key="6">
    <source>
        <dbReference type="ARBA" id="ARBA00022840"/>
    </source>
</evidence>
<evidence type="ECO:0000256" key="7">
    <source>
        <dbReference type="PROSITE-ProRule" id="PRU10141"/>
    </source>
</evidence>
<evidence type="ECO:0000256" key="5">
    <source>
        <dbReference type="ARBA" id="ARBA00022777"/>
    </source>
</evidence>
<dbReference type="PROSITE" id="PS50011">
    <property type="entry name" value="PROTEIN_KINASE_DOM"/>
    <property type="match status" value="1"/>
</dbReference>
<dbReference type="GO" id="GO:0004674">
    <property type="term" value="F:protein serine/threonine kinase activity"/>
    <property type="evidence" value="ECO:0007669"/>
    <property type="project" value="UniProtKB-KW"/>
</dbReference>
<name>A0A517Y666_9BACT</name>
<keyword evidence="3 9" id="KW-0808">Transferase</keyword>
<feature type="binding site" evidence="7">
    <location>
        <position position="149"/>
    </location>
    <ligand>
        <name>ATP</name>
        <dbReference type="ChEBI" id="CHEBI:30616"/>
    </ligand>
</feature>
<dbReference type="EMBL" id="CP036274">
    <property type="protein sequence ID" value="QDU25728.1"/>
    <property type="molecule type" value="Genomic_DNA"/>
</dbReference>
<dbReference type="PANTHER" id="PTHR43289">
    <property type="entry name" value="MITOGEN-ACTIVATED PROTEIN KINASE KINASE KINASE 20-RELATED"/>
    <property type="match status" value="1"/>
</dbReference>
<evidence type="ECO:0000313" key="10">
    <source>
        <dbReference type="Proteomes" id="UP000315017"/>
    </source>
</evidence>
<dbReference type="Proteomes" id="UP000315017">
    <property type="component" value="Chromosome"/>
</dbReference>
<dbReference type="FunFam" id="1.10.510.10:FF:000021">
    <property type="entry name" value="Serine/threonine protein kinase"/>
    <property type="match status" value="1"/>
</dbReference>
<reference evidence="9 10" key="1">
    <citation type="submission" date="2019-02" db="EMBL/GenBank/DDBJ databases">
        <title>Deep-cultivation of Planctomycetes and their phenomic and genomic characterization uncovers novel biology.</title>
        <authorList>
            <person name="Wiegand S."/>
            <person name="Jogler M."/>
            <person name="Boedeker C."/>
            <person name="Pinto D."/>
            <person name="Vollmers J."/>
            <person name="Rivas-Marin E."/>
            <person name="Kohn T."/>
            <person name="Peeters S.H."/>
            <person name="Heuer A."/>
            <person name="Rast P."/>
            <person name="Oberbeckmann S."/>
            <person name="Bunk B."/>
            <person name="Jeske O."/>
            <person name="Meyerdierks A."/>
            <person name="Storesund J.E."/>
            <person name="Kallscheuer N."/>
            <person name="Luecker S."/>
            <person name="Lage O.M."/>
            <person name="Pohl T."/>
            <person name="Merkel B.J."/>
            <person name="Hornburger P."/>
            <person name="Mueller R.-W."/>
            <person name="Bruemmer F."/>
            <person name="Labrenz M."/>
            <person name="Spormann A.M."/>
            <person name="Op den Camp H."/>
            <person name="Overmann J."/>
            <person name="Amann R."/>
            <person name="Jetten M.S.M."/>
            <person name="Mascher T."/>
            <person name="Medema M.H."/>
            <person name="Devos D.P."/>
            <person name="Kaster A.-K."/>
            <person name="Ovreas L."/>
            <person name="Rohde M."/>
            <person name="Galperin M.Y."/>
            <person name="Jogler C."/>
        </authorList>
    </citation>
    <scope>NUCLEOTIDE SEQUENCE [LARGE SCALE GENOMIC DNA]</scope>
    <source>
        <strain evidence="9 10">ETA_A8</strain>
    </source>
</reference>
<keyword evidence="10" id="KW-1185">Reference proteome</keyword>
<feature type="domain" description="Protein kinase" evidence="8">
    <location>
        <begin position="120"/>
        <end position="383"/>
    </location>
</feature>
<dbReference type="SUPFAM" id="SSF51126">
    <property type="entry name" value="Pectin lyase-like"/>
    <property type="match status" value="1"/>
</dbReference>
<dbReference type="CDD" id="cd14014">
    <property type="entry name" value="STKc_PknB_like"/>
    <property type="match status" value="1"/>
</dbReference>
<accession>A0A517Y666</accession>
<dbReference type="SMART" id="SM00220">
    <property type="entry name" value="S_TKc"/>
    <property type="match status" value="1"/>
</dbReference>
<evidence type="ECO:0000259" key="8">
    <source>
        <dbReference type="PROSITE" id="PS50011"/>
    </source>
</evidence>
<dbReference type="Pfam" id="PF00069">
    <property type="entry name" value="Pkinase"/>
    <property type="match status" value="1"/>
</dbReference>
<evidence type="ECO:0000313" key="9">
    <source>
        <dbReference type="EMBL" id="QDU25728.1"/>
    </source>
</evidence>
<evidence type="ECO:0000256" key="4">
    <source>
        <dbReference type="ARBA" id="ARBA00022741"/>
    </source>
</evidence>
<gene>
    <name evidence="9" type="primary">prkC_2</name>
    <name evidence="9" type="ORF">ETAA8_07980</name>
</gene>
<keyword evidence="6 7" id="KW-0067">ATP-binding</keyword>
<dbReference type="PROSITE" id="PS00107">
    <property type="entry name" value="PROTEIN_KINASE_ATP"/>
    <property type="match status" value="1"/>
</dbReference>
<dbReference type="Gene3D" id="1.10.510.10">
    <property type="entry name" value="Transferase(Phosphotransferase) domain 1"/>
    <property type="match status" value="1"/>
</dbReference>
<evidence type="ECO:0000256" key="2">
    <source>
        <dbReference type="ARBA" id="ARBA00022527"/>
    </source>
</evidence>
<evidence type="ECO:0000256" key="1">
    <source>
        <dbReference type="ARBA" id="ARBA00012513"/>
    </source>
</evidence>
<dbReference type="InterPro" id="IPR011009">
    <property type="entry name" value="Kinase-like_dom_sf"/>
</dbReference>
<dbReference type="OrthoDB" id="269564at2"/>
<dbReference type="RefSeq" id="WP_145085162.1">
    <property type="nucleotide sequence ID" value="NZ_CP036274.1"/>
</dbReference>
<protein>
    <recommendedName>
        <fullName evidence="1">non-specific serine/threonine protein kinase</fullName>
        <ecNumber evidence="1">2.7.11.1</ecNumber>
    </recommendedName>
</protein>
<proteinExistence type="predicted"/>
<organism evidence="9 10">
    <name type="scientific">Anatilimnocola aggregata</name>
    <dbReference type="NCBI Taxonomy" id="2528021"/>
    <lineage>
        <taxon>Bacteria</taxon>
        <taxon>Pseudomonadati</taxon>
        <taxon>Planctomycetota</taxon>
        <taxon>Planctomycetia</taxon>
        <taxon>Pirellulales</taxon>
        <taxon>Pirellulaceae</taxon>
        <taxon>Anatilimnocola</taxon>
    </lineage>
</organism>
<sequence length="1241" mass="134821">MAVAKKTCPDAEDLQRVVTGQSTPEAEEQLAAHLNDCSTCGNTVEQLLTSDTLCEALQQPTTSPALAAGDASRIAERIKSLQLSQAVGSDPTLPPATASSFPAIARPATRAGEITHLGPYRIVKVLGRGGMGVVYQAEDEQLSRLVAIKAMLPSQSNATSRQRFLREARAAAALKHDHVVTIYQVGEDQGLPFIAMEFLEGESLEDRLERETTLPLAEVMRIGREIALGLSAAHQRKLIHRDIKPGNIWLEAPRGRVKVLDFGLARAAGAADEQNLTHSGTIVGTPAYMAPEQARGEEVDGRTDLFSLGCILYRLATGKSAFQGRDLVSTLLNLATLTPPAPEAIRPDLPARLSQLIQQLLAKDREQRPPSADAVVQLLESMMAEQGSSSVASAPLISIVTNKPKQSARAKTQPPLQSARWSAKWLMVAAGFAAAMIIAAAMVYRIQTDQGSFVVEINDPAVEIKLREQGLVLEDKAHNREFTIKTTGQQAPQKSGNYELKPGQGLQLLVVDNGGLEVPTQEFKLTRGDKVRVRIKLDLPVAQQPPTVPKTPDTSAPAIVTKVPRKSNTPYSVVGANGSRKAFKTFSGAIEDYKDEDWLEVSGDGPYELPPIQWHRRNLSIRAAAGSRPSFYPNAAIEQPTQSSWIHLREGNLRFEGCDFVGLRAGDYHLIETTGNCQIINCRLFKTDSSISLILSLNGPQNRVENSLLAHGFSHGSLAVGPKCELDFINNIYICAAYVYFGCVPGGGQRIRLEHNTFLGGGNLIQVWPGVTERVRVEATGNIFAANEGGVLANATVKEVEQVKDVLDWQGKDNVLWNGTQRFYVQWNDNASVLTSLAEWQKLWGENDQNTQVATGRFFQFDTATVAASTAARIQAIKDPIDARRPAGFQGGPAWDLIGPGEAFVRALAAEGRPVAEDDLRPEAIEGGPITLLRGGQAIAGYSDLNAATTAAKDGDVIELRTDREVAAIYRRDLPGKELTLRAGPGFIPQIKDTIILAKDDQWTIEGLHFKHSLNGQYGAECGQIRKLANCSFDPQPNLIAPSVYLAGRGEQGEVEITRCLMSNNIRVESLTAKQRLRIRDSIVQQVNFVGVEPDDHRLVVERTVFWLPGHRVGILASNLQKARINVEMHDCWLEGEPICVGNRELGPWQGNRNVFTAGAIVWFWPLAKPEDIAFNLADFQRVTGSDADSHAIEPLLFDSQQWKVLPGALGKSANSGGKDAGADVSRVATTTAIAQSPGEK</sequence>
<dbReference type="InterPro" id="IPR011050">
    <property type="entry name" value="Pectin_lyase_fold/virulence"/>
</dbReference>
<keyword evidence="2" id="KW-0723">Serine/threonine-protein kinase</keyword>
<evidence type="ECO:0000256" key="3">
    <source>
        <dbReference type="ARBA" id="ARBA00022679"/>
    </source>
</evidence>
<dbReference type="InterPro" id="IPR017441">
    <property type="entry name" value="Protein_kinase_ATP_BS"/>
</dbReference>
<dbReference type="Gene3D" id="3.30.200.20">
    <property type="entry name" value="Phosphorylase Kinase, domain 1"/>
    <property type="match status" value="1"/>
</dbReference>
<dbReference type="KEGG" id="aagg:ETAA8_07980"/>